<dbReference type="Pfam" id="PF03466">
    <property type="entry name" value="LysR_substrate"/>
    <property type="match status" value="1"/>
</dbReference>
<dbReference type="GO" id="GO:0006351">
    <property type="term" value="P:DNA-templated transcription"/>
    <property type="evidence" value="ECO:0007669"/>
    <property type="project" value="TreeGrafter"/>
</dbReference>
<dbReference type="PROSITE" id="PS50931">
    <property type="entry name" value="HTH_LYSR"/>
    <property type="match status" value="1"/>
</dbReference>
<comment type="similarity">
    <text evidence="1">Belongs to the LysR transcriptional regulatory family.</text>
</comment>
<dbReference type="Pfam" id="PF00126">
    <property type="entry name" value="HTH_1"/>
    <property type="match status" value="1"/>
</dbReference>
<dbReference type="InterPro" id="IPR005119">
    <property type="entry name" value="LysR_subst-bd"/>
</dbReference>
<keyword evidence="3" id="KW-0238">DNA-binding</keyword>
<organism evidence="6 7">
    <name type="scientific">Polaromonas eurypsychrophila</name>
    <dbReference type="NCBI Taxonomy" id="1614635"/>
    <lineage>
        <taxon>Bacteria</taxon>
        <taxon>Pseudomonadati</taxon>
        <taxon>Pseudomonadota</taxon>
        <taxon>Betaproteobacteria</taxon>
        <taxon>Burkholderiales</taxon>
        <taxon>Comamonadaceae</taxon>
        <taxon>Polaromonas</taxon>
    </lineage>
</organism>
<dbReference type="EMBL" id="BMIG01000014">
    <property type="protein sequence ID" value="GGB08684.1"/>
    <property type="molecule type" value="Genomic_DNA"/>
</dbReference>
<dbReference type="AlphaFoldDB" id="A0A916SNV7"/>
<reference evidence="6" key="1">
    <citation type="journal article" date="2014" name="Int. J. Syst. Evol. Microbiol.">
        <title>Complete genome sequence of Corynebacterium casei LMG S-19264T (=DSM 44701T), isolated from a smear-ripened cheese.</title>
        <authorList>
            <consortium name="US DOE Joint Genome Institute (JGI-PGF)"/>
            <person name="Walter F."/>
            <person name="Albersmeier A."/>
            <person name="Kalinowski J."/>
            <person name="Ruckert C."/>
        </authorList>
    </citation>
    <scope>NUCLEOTIDE SEQUENCE</scope>
    <source>
        <strain evidence="6">CGMCC 1.15322</strain>
    </source>
</reference>
<feature type="domain" description="HTH lysR-type" evidence="5">
    <location>
        <begin position="1"/>
        <end position="59"/>
    </location>
</feature>
<evidence type="ECO:0000256" key="1">
    <source>
        <dbReference type="ARBA" id="ARBA00009437"/>
    </source>
</evidence>
<dbReference type="GO" id="GO:0003700">
    <property type="term" value="F:DNA-binding transcription factor activity"/>
    <property type="evidence" value="ECO:0007669"/>
    <property type="project" value="InterPro"/>
</dbReference>
<dbReference type="InterPro" id="IPR000847">
    <property type="entry name" value="LysR_HTH_N"/>
</dbReference>
<dbReference type="Proteomes" id="UP000620596">
    <property type="component" value="Unassembled WGS sequence"/>
</dbReference>
<gene>
    <name evidence="6" type="ORF">GCM10011496_31970</name>
</gene>
<reference evidence="6" key="2">
    <citation type="submission" date="2020-09" db="EMBL/GenBank/DDBJ databases">
        <authorList>
            <person name="Sun Q."/>
            <person name="Zhou Y."/>
        </authorList>
    </citation>
    <scope>NUCLEOTIDE SEQUENCE</scope>
    <source>
        <strain evidence="6">CGMCC 1.15322</strain>
    </source>
</reference>
<dbReference type="PANTHER" id="PTHR30537:SF5">
    <property type="entry name" value="HTH-TYPE TRANSCRIPTIONAL ACTIVATOR TTDR-RELATED"/>
    <property type="match status" value="1"/>
</dbReference>
<dbReference type="InterPro" id="IPR036390">
    <property type="entry name" value="WH_DNA-bd_sf"/>
</dbReference>
<protein>
    <submittedName>
        <fullName evidence="6">LysR family transcriptional regulator</fullName>
    </submittedName>
</protein>
<dbReference type="InterPro" id="IPR036388">
    <property type="entry name" value="WH-like_DNA-bd_sf"/>
</dbReference>
<sequence length="304" mass="33690">MDRLQVMHMFVRVVETGSFSKAAREFSTTQPTVSKQIAATEERLNVRLLNRNTRGVSLTESGALYYEKCKIIVRETEEADNIVRLRQSQAQGMLRIGTSVAFGRRVIVPLALDFMKRHPQVQLDLSFEDRYTDLVSQGLDVAVRMGKLADSSLGSRYLGVNPWVMVAAPRYLKKYGTPKKPRDLSGHAALIYSSVLGDDVWRLISPKGEAVTVPVAGRLRSNNLSAVLAAARNGLGIAAMPRYVAADSLASEQVLEVLADHSLPEQEIHAVFPSPKLVPGKVQAFVAYLQGRFAERWWETLPKA</sequence>
<dbReference type="InterPro" id="IPR058163">
    <property type="entry name" value="LysR-type_TF_proteobact-type"/>
</dbReference>
<comment type="caution">
    <text evidence="6">The sequence shown here is derived from an EMBL/GenBank/DDBJ whole genome shotgun (WGS) entry which is preliminary data.</text>
</comment>
<dbReference type="GO" id="GO:0043565">
    <property type="term" value="F:sequence-specific DNA binding"/>
    <property type="evidence" value="ECO:0007669"/>
    <property type="project" value="TreeGrafter"/>
</dbReference>
<evidence type="ECO:0000256" key="3">
    <source>
        <dbReference type="ARBA" id="ARBA00023125"/>
    </source>
</evidence>
<keyword evidence="2" id="KW-0805">Transcription regulation</keyword>
<dbReference type="CDD" id="cd08422">
    <property type="entry name" value="PBP2_CrgA_like"/>
    <property type="match status" value="1"/>
</dbReference>
<evidence type="ECO:0000259" key="5">
    <source>
        <dbReference type="PROSITE" id="PS50931"/>
    </source>
</evidence>
<evidence type="ECO:0000313" key="6">
    <source>
        <dbReference type="EMBL" id="GGB08684.1"/>
    </source>
</evidence>
<evidence type="ECO:0000256" key="2">
    <source>
        <dbReference type="ARBA" id="ARBA00023015"/>
    </source>
</evidence>
<evidence type="ECO:0000256" key="4">
    <source>
        <dbReference type="ARBA" id="ARBA00023163"/>
    </source>
</evidence>
<keyword evidence="7" id="KW-1185">Reference proteome</keyword>
<dbReference type="Gene3D" id="1.10.10.10">
    <property type="entry name" value="Winged helix-like DNA-binding domain superfamily/Winged helix DNA-binding domain"/>
    <property type="match status" value="1"/>
</dbReference>
<proteinExistence type="inferred from homology"/>
<dbReference type="SUPFAM" id="SSF53850">
    <property type="entry name" value="Periplasmic binding protein-like II"/>
    <property type="match status" value="1"/>
</dbReference>
<dbReference type="Gene3D" id="3.40.190.290">
    <property type="match status" value="1"/>
</dbReference>
<evidence type="ECO:0000313" key="7">
    <source>
        <dbReference type="Proteomes" id="UP000620596"/>
    </source>
</evidence>
<dbReference type="SUPFAM" id="SSF46785">
    <property type="entry name" value="Winged helix' DNA-binding domain"/>
    <property type="match status" value="1"/>
</dbReference>
<dbReference type="RefSeq" id="WP_188709515.1">
    <property type="nucleotide sequence ID" value="NZ_BMIG01000014.1"/>
</dbReference>
<dbReference type="FunFam" id="1.10.10.10:FF:000001">
    <property type="entry name" value="LysR family transcriptional regulator"/>
    <property type="match status" value="1"/>
</dbReference>
<name>A0A916SNV7_9BURK</name>
<keyword evidence="4" id="KW-0804">Transcription</keyword>
<accession>A0A916SNV7</accession>
<dbReference type="PANTHER" id="PTHR30537">
    <property type="entry name" value="HTH-TYPE TRANSCRIPTIONAL REGULATOR"/>
    <property type="match status" value="1"/>
</dbReference>